<dbReference type="GO" id="GO:0051225">
    <property type="term" value="P:spindle assembly"/>
    <property type="evidence" value="ECO:0007669"/>
    <property type="project" value="TreeGrafter"/>
</dbReference>
<accession>G3B862</accession>
<keyword evidence="4 5" id="KW-0206">Cytoskeleton</keyword>
<evidence type="ECO:0000256" key="1">
    <source>
        <dbReference type="ARBA" id="ARBA00010337"/>
    </source>
</evidence>
<dbReference type="AlphaFoldDB" id="G3B862"/>
<dbReference type="GO" id="GO:0007020">
    <property type="term" value="P:microtubule nucleation"/>
    <property type="evidence" value="ECO:0007669"/>
    <property type="project" value="InterPro"/>
</dbReference>
<dbReference type="GO" id="GO:0051321">
    <property type="term" value="P:meiotic cell cycle"/>
    <property type="evidence" value="ECO:0007669"/>
    <property type="project" value="TreeGrafter"/>
</dbReference>
<dbReference type="GeneID" id="18250490"/>
<dbReference type="InterPro" id="IPR007259">
    <property type="entry name" value="GCP"/>
</dbReference>
<reference evidence="8 9" key="1">
    <citation type="journal article" date="2011" name="Proc. Natl. Acad. Sci. U.S.A.">
        <title>Comparative genomics of xylose-fermenting fungi for enhanced biofuel production.</title>
        <authorList>
            <person name="Wohlbach D.J."/>
            <person name="Kuo A."/>
            <person name="Sato T.K."/>
            <person name="Potts K.M."/>
            <person name="Salamov A.A."/>
            <person name="LaButti K.M."/>
            <person name="Sun H."/>
            <person name="Clum A."/>
            <person name="Pangilinan J.L."/>
            <person name="Lindquist E.A."/>
            <person name="Lucas S."/>
            <person name="Lapidus A."/>
            <person name="Jin M."/>
            <person name="Gunawan C."/>
            <person name="Balan V."/>
            <person name="Dale B.E."/>
            <person name="Jeffries T.W."/>
            <person name="Zinkel R."/>
            <person name="Barry K.W."/>
            <person name="Grigoriev I.V."/>
            <person name="Gasch A.P."/>
        </authorList>
    </citation>
    <scope>NUCLEOTIDE SEQUENCE [LARGE SCALE GENOMIC DNA]</scope>
    <source>
        <strain evidence="9">ATCC 10573 / BCRC 21748 / CBS 615 / JCM 9827 / NBRC 10315 / NRRL Y-1498 / VKM Y-70</strain>
    </source>
</reference>
<dbReference type="OrthoDB" id="2192946at2759"/>
<evidence type="ECO:0000256" key="5">
    <source>
        <dbReference type="RuleBase" id="RU363050"/>
    </source>
</evidence>
<dbReference type="STRING" id="590646.G3B862"/>
<dbReference type="Gene3D" id="1.20.120.1900">
    <property type="entry name" value="Gamma-tubulin complex, C-terminal domain"/>
    <property type="match status" value="1"/>
</dbReference>
<keyword evidence="3 5" id="KW-0493">Microtubule</keyword>
<dbReference type="PANTHER" id="PTHR19302:SF33">
    <property type="entry name" value="GAMMA-TUBULIN COMPLEX COMPONENT 5"/>
    <property type="match status" value="1"/>
</dbReference>
<comment type="similarity">
    <text evidence="1 5">Belongs to the TUBGCP family.</text>
</comment>
<organism evidence="9">
    <name type="scientific">Candida tenuis (strain ATCC 10573 / BCRC 21748 / CBS 615 / JCM 9827 / NBRC 10315 / NRRL Y-1498 / VKM Y-70)</name>
    <name type="common">Yeast</name>
    <name type="synonym">Yamadazyma tenuis</name>
    <dbReference type="NCBI Taxonomy" id="590646"/>
    <lineage>
        <taxon>Eukaryota</taxon>
        <taxon>Fungi</taxon>
        <taxon>Dikarya</taxon>
        <taxon>Ascomycota</taxon>
        <taxon>Saccharomycotina</taxon>
        <taxon>Pichiomycetes</taxon>
        <taxon>Debaryomycetaceae</taxon>
        <taxon>Yamadazyma</taxon>
    </lineage>
</organism>
<dbReference type="GO" id="GO:0051011">
    <property type="term" value="F:microtubule minus-end binding"/>
    <property type="evidence" value="ECO:0007669"/>
    <property type="project" value="TreeGrafter"/>
</dbReference>
<evidence type="ECO:0000256" key="2">
    <source>
        <dbReference type="ARBA" id="ARBA00022490"/>
    </source>
</evidence>
<keyword evidence="2 5" id="KW-0963">Cytoplasm</keyword>
<dbReference type="Pfam" id="PF04130">
    <property type="entry name" value="GCP_C_terminal"/>
    <property type="match status" value="1"/>
</dbReference>
<gene>
    <name evidence="8" type="ORF">CANTEDRAFT_95247</name>
</gene>
<dbReference type="EMBL" id="GL996527">
    <property type="protein sequence ID" value="EGV62359.1"/>
    <property type="molecule type" value="Genomic_DNA"/>
</dbReference>
<dbReference type="eggNOG" id="KOG2001">
    <property type="taxonomic scope" value="Eukaryota"/>
</dbReference>
<evidence type="ECO:0000256" key="3">
    <source>
        <dbReference type="ARBA" id="ARBA00022701"/>
    </source>
</evidence>
<dbReference type="InterPro" id="IPR040457">
    <property type="entry name" value="GCP_C"/>
</dbReference>
<dbReference type="GO" id="GO:0031122">
    <property type="term" value="P:cytoplasmic microtubule organization"/>
    <property type="evidence" value="ECO:0007669"/>
    <property type="project" value="TreeGrafter"/>
</dbReference>
<protein>
    <recommendedName>
        <fullName evidence="5">Spindle pole body component</fullName>
    </recommendedName>
</protein>
<dbReference type="Proteomes" id="UP000000707">
    <property type="component" value="Unassembled WGS sequence"/>
</dbReference>
<name>G3B862_CANTC</name>
<dbReference type="GO" id="GO:0000922">
    <property type="term" value="C:spindle pole"/>
    <property type="evidence" value="ECO:0007669"/>
    <property type="project" value="InterPro"/>
</dbReference>
<dbReference type="PANTHER" id="PTHR19302">
    <property type="entry name" value="GAMMA TUBULIN COMPLEX PROTEIN"/>
    <property type="match status" value="1"/>
</dbReference>
<dbReference type="InterPro" id="IPR041470">
    <property type="entry name" value="GCP_N"/>
</dbReference>
<proteinExistence type="inferred from homology"/>
<evidence type="ECO:0000313" key="8">
    <source>
        <dbReference type="EMBL" id="EGV62359.1"/>
    </source>
</evidence>
<evidence type="ECO:0000256" key="4">
    <source>
        <dbReference type="ARBA" id="ARBA00023212"/>
    </source>
</evidence>
<feature type="domain" description="Gamma tubulin complex component protein N-terminal" evidence="7">
    <location>
        <begin position="50"/>
        <end position="392"/>
    </location>
</feature>
<evidence type="ECO:0000259" key="6">
    <source>
        <dbReference type="Pfam" id="PF04130"/>
    </source>
</evidence>
<feature type="domain" description="Gamma tubulin complex component C-terminal" evidence="6">
    <location>
        <begin position="457"/>
        <end position="830"/>
    </location>
</feature>
<dbReference type="GO" id="GO:0000278">
    <property type="term" value="P:mitotic cell cycle"/>
    <property type="evidence" value="ECO:0007669"/>
    <property type="project" value="TreeGrafter"/>
</dbReference>
<dbReference type="InterPro" id="IPR042241">
    <property type="entry name" value="GCP_C_sf"/>
</dbReference>
<dbReference type="GO" id="GO:0005816">
    <property type="term" value="C:spindle pole body"/>
    <property type="evidence" value="ECO:0007669"/>
    <property type="project" value="UniProtKB-ARBA"/>
</dbReference>
<sequence length="841" mass="97950">MDTPIDTVTLSNEPRLLQTCVIHDLRFQKARYHGLRDLTDINVQQALITKDLLFTLLGHEGQFIRLSDKYSARDLEVSIGGPEFKIAKNLDISLKLVTKKIIKFGRYYCSINNFLEHYDNESFGKAVQNLCHAIVAFKDKYEKVVIELENSFKYDASFNLNWFDNILNKQISSEMGHFYEIVNMIHNETLKRQREYFHNRDKYLDEYAQTQIGDDFHNPGSVDLFVDPIKFNVCKGGLVLQAIQQRIRAFKGDVVSTTFLTKLFEEVSKDYLNSLNEWLVNGIIDDPFKEFLIKQTSFQSFLKPSMQIYWDEIFKFRYDGLIDQLQSKDIQNKILLTGKYLNIFKHCTGLENFESFNENLMPIKSIFSQDFELKVDNFYKRANKLLMKLIFEGYNFNFVVEYYSKQFLLDNSSGVDNFIEANLNDLQRNKFKISISKLIKSFNNTLLSDENNDLSPLNKSLNSKLEFSINSLSFYDLAKEVLAVEPINAEDAIRDINRGETFEEIVHKNLDNKRQNIASAGSNISPESTGNFRYDPQNADQLTILGVNLSMDLQFPLNLVINYNFNLQYQLVFNNQLFLKFINKLIDNTWKEVSLSHVWNFPGFDRKISKWILRSRVLLNRMRDFVNELHYYISLEVIDKNHKELKSHLESVAHQLKEEPLESSFSEADASGFNGNSSFVKGMTNSYHELFNSKANNTNASPVDIIDLNNLSSKMATILNNILRDTFLVHEKVMNELQELLVLIVSYNQFLNKLKSSLIMMNDELFFQYKEAYPVYMEDKEINSNSVETIYGNLNDELIKYFEGFNNSLTRFMSSINSNLDNSSQQFLNLFQSLENCFPDQ</sequence>
<dbReference type="Pfam" id="PF17681">
    <property type="entry name" value="GCP_N_terminal"/>
    <property type="match status" value="1"/>
</dbReference>
<dbReference type="HOGENOM" id="CLU_007738_2_0_1"/>
<dbReference type="KEGG" id="cten:18250490"/>
<evidence type="ECO:0000259" key="7">
    <source>
        <dbReference type="Pfam" id="PF17681"/>
    </source>
</evidence>
<evidence type="ECO:0000313" key="9">
    <source>
        <dbReference type="Proteomes" id="UP000000707"/>
    </source>
</evidence>
<dbReference type="GO" id="GO:0005874">
    <property type="term" value="C:microtubule"/>
    <property type="evidence" value="ECO:0007669"/>
    <property type="project" value="UniProtKB-KW"/>
</dbReference>
<keyword evidence="9" id="KW-1185">Reference proteome</keyword>
<comment type="subcellular location">
    <subcellularLocation>
        <location evidence="5">Cytoplasm</location>
        <location evidence="5">Cytoskeleton</location>
        <location evidence="5">Microtubule organizing center</location>
    </subcellularLocation>
</comment>
<dbReference type="GO" id="GO:0043015">
    <property type="term" value="F:gamma-tubulin binding"/>
    <property type="evidence" value="ECO:0007669"/>
    <property type="project" value="InterPro"/>
</dbReference>
<dbReference type="GO" id="GO:0000930">
    <property type="term" value="C:gamma-tubulin complex"/>
    <property type="evidence" value="ECO:0007669"/>
    <property type="project" value="TreeGrafter"/>
</dbReference>